<reference evidence="1" key="1">
    <citation type="submission" date="2021-09" db="EMBL/GenBank/DDBJ databases">
        <authorList>
            <consortium name="AG Swart"/>
            <person name="Singh M."/>
            <person name="Singh A."/>
            <person name="Seah K."/>
            <person name="Emmerich C."/>
        </authorList>
    </citation>
    <scope>NUCLEOTIDE SEQUENCE</scope>
    <source>
        <strain evidence="1">ATCC30299</strain>
    </source>
</reference>
<dbReference type="EMBL" id="CAJZBQ010000009">
    <property type="protein sequence ID" value="CAG9313008.1"/>
    <property type="molecule type" value="Genomic_DNA"/>
</dbReference>
<comment type="caution">
    <text evidence="1">The sequence shown here is derived from an EMBL/GenBank/DDBJ whole genome shotgun (WGS) entry which is preliminary data.</text>
</comment>
<dbReference type="Proteomes" id="UP001162131">
    <property type="component" value="Unassembled WGS sequence"/>
</dbReference>
<evidence type="ECO:0000313" key="2">
    <source>
        <dbReference type="Proteomes" id="UP001162131"/>
    </source>
</evidence>
<gene>
    <name evidence="1" type="ORF">BSTOLATCC_MIC7880</name>
</gene>
<accession>A0AAU9ICC4</accession>
<dbReference type="AlphaFoldDB" id="A0AAU9ICC4"/>
<keyword evidence="2" id="KW-1185">Reference proteome</keyword>
<proteinExistence type="predicted"/>
<evidence type="ECO:0000313" key="1">
    <source>
        <dbReference type="EMBL" id="CAG9313008.1"/>
    </source>
</evidence>
<sequence>MSWKYTLDLLESYTFECIHVHQNHNHKGIPQDQCDNLIECEYCQIASKNKWSNIILKDLQLGRYSLC</sequence>
<organism evidence="1 2">
    <name type="scientific">Blepharisma stoltei</name>
    <dbReference type="NCBI Taxonomy" id="1481888"/>
    <lineage>
        <taxon>Eukaryota</taxon>
        <taxon>Sar</taxon>
        <taxon>Alveolata</taxon>
        <taxon>Ciliophora</taxon>
        <taxon>Postciliodesmatophora</taxon>
        <taxon>Heterotrichea</taxon>
        <taxon>Heterotrichida</taxon>
        <taxon>Blepharismidae</taxon>
        <taxon>Blepharisma</taxon>
    </lineage>
</organism>
<name>A0AAU9ICC4_9CILI</name>
<protein>
    <submittedName>
        <fullName evidence="1">Uncharacterized protein</fullName>
    </submittedName>
</protein>